<dbReference type="InterPro" id="IPR036259">
    <property type="entry name" value="MFS_trans_sf"/>
</dbReference>
<reference evidence="9 10" key="1">
    <citation type="submission" date="2023-07" db="EMBL/GenBank/DDBJ databases">
        <title>Sequencing the genomes of 1000 actinobacteria strains.</title>
        <authorList>
            <person name="Klenk H.-P."/>
        </authorList>
    </citation>
    <scope>NUCLEOTIDE SEQUENCE [LARGE SCALE GENOMIC DNA]</scope>
    <source>
        <strain evidence="9 10">DSM 15539</strain>
    </source>
</reference>
<evidence type="ECO:0000259" key="8">
    <source>
        <dbReference type="PROSITE" id="PS50850"/>
    </source>
</evidence>
<feature type="transmembrane region" description="Helical" evidence="7">
    <location>
        <begin position="127"/>
        <end position="149"/>
    </location>
</feature>
<dbReference type="RefSeq" id="WP_309956868.1">
    <property type="nucleotide sequence ID" value="NZ_JAVDUJ010000001.1"/>
</dbReference>
<evidence type="ECO:0000256" key="4">
    <source>
        <dbReference type="ARBA" id="ARBA00022692"/>
    </source>
</evidence>
<comment type="caution">
    <text evidence="9">The sequence shown here is derived from an EMBL/GenBank/DDBJ whole genome shotgun (WGS) entry which is preliminary data.</text>
</comment>
<accession>A0ABU1T3A1</accession>
<feature type="transmembrane region" description="Helical" evidence="7">
    <location>
        <begin position="272"/>
        <end position="290"/>
    </location>
</feature>
<comment type="similarity">
    <text evidence="2">Belongs to the major facilitator superfamily.</text>
</comment>
<dbReference type="PANTHER" id="PTHR23514:SF3">
    <property type="entry name" value="BYPASS OF STOP CODON PROTEIN 6"/>
    <property type="match status" value="1"/>
</dbReference>
<proteinExistence type="inferred from homology"/>
<feature type="transmembrane region" description="Helical" evidence="7">
    <location>
        <begin position="360"/>
        <end position="380"/>
    </location>
</feature>
<dbReference type="EMBL" id="JAVDUJ010000001">
    <property type="protein sequence ID" value="MDR6939857.1"/>
    <property type="molecule type" value="Genomic_DNA"/>
</dbReference>
<feature type="transmembrane region" description="Helical" evidence="7">
    <location>
        <begin position="296"/>
        <end position="316"/>
    </location>
</feature>
<feature type="domain" description="Major facilitator superfamily (MFS) profile" evidence="8">
    <location>
        <begin position="4"/>
        <end position="383"/>
    </location>
</feature>
<feature type="transmembrane region" description="Helical" evidence="7">
    <location>
        <begin position="206"/>
        <end position="228"/>
    </location>
</feature>
<dbReference type="Gene3D" id="1.20.1250.20">
    <property type="entry name" value="MFS general substrate transporter like domains"/>
    <property type="match status" value="1"/>
</dbReference>
<dbReference type="Proteomes" id="UP001266099">
    <property type="component" value="Unassembled WGS sequence"/>
</dbReference>
<keyword evidence="6 7" id="KW-0472">Membrane</keyword>
<gene>
    <name evidence="9" type="ORF">J2S36_001400</name>
</gene>
<evidence type="ECO:0000313" key="9">
    <source>
        <dbReference type="EMBL" id="MDR6939857.1"/>
    </source>
</evidence>
<name>A0ABU1T3A1_9ACTO</name>
<dbReference type="SUPFAM" id="SSF103473">
    <property type="entry name" value="MFS general substrate transporter"/>
    <property type="match status" value="1"/>
</dbReference>
<evidence type="ECO:0000256" key="3">
    <source>
        <dbReference type="ARBA" id="ARBA00022448"/>
    </source>
</evidence>
<keyword evidence="4 7" id="KW-0812">Transmembrane</keyword>
<dbReference type="Pfam" id="PF07690">
    <property type="entry name" value="MFS_1"/>
    <property type="match status" value="1"/>
</dbReference>
<evidence type="ECO:0000256" key="7">
    <source>
        <dbReference type="SAM" id="Phobius"/>
    </source>
</evidence>
<sequence length="394" mass="42022">MTILLAVVYASFISLGLPDAITGAAWPQIAQDLGIDAAGAGLLSLLISTGTIIASFTSGFLLKRFGTVKVSIFSVFLTAITLLGFAFAPSFIWLGVLCFPLGLGGGAIDAAINSFASLHYSAKHTNWLHAFWGVGAAAGPLIVSFWLNWQRMWRPAYLSIAILQFILLITLIATRGTWQIADEESIEHPQVNAPPAKDLPLWKLPLLFPILIAFAAYCGFELTAGVWAATFLVQYHGLDVSLAAAGASAFYLGITGGRFLSGFATLRINNAYLLRIGSVLITVGTLIIAITPIALLAIAGLVVLGVGCAPVYPTIIKETSRRFGVENTQRAMGLQMGFAYVGSLTMPPITGLLMTHFSPLALPIAIFSGIAIMVSCNEFVERQVRTRENKLSAN</sequence>
<keyword evidence="10" id="KW-1185">Reference proteome</keyword>
<comment type="subcellular location">
    <subcellularLocation>
        <location evidence="1">Cell membrane</location>
        <topology evidence="1">Multi-pass membrane protein</topology>
    </subcellularLocation>
</comment>
<dbReference type="PANTHER" id="PTHR23514">
    <property type="entry name" value="BYPASS OF STOP CODON PROTEIN 6"/>
    <property type="match status" value="1"/>
</dbReference>
<feature type="transmembrane region" description="Helical" evidence="7">
    <location>
        <begin position="37"/>
        <end position="61"/>
    </location>
</feature>
<dbReference type="InterPro" id="IPR051788">
    <property type="entry name" value="MFS_Transporter"/>
</dbReference>
<keyword evidence="3" id="KW-0813">Transport</keyword>
<keyword evidence="5 7" id="KW-1133">Transmembrane helix</keyword>
<evidence type="ECO:0000256" key="5">
    <source>
        <dbReference type="ARBA" id="ARBA00022989"/>
    </source>
</evidence>
<feature type="transmembrane region" description="Helical" evidence="7">
    <location>
        <begin position="68"/>
        <end position="87"/>
    </location>
</feature>
<dbReference type="InterPro" id="IPR011701">
    <property type="entry name" value="MFS"/>
</dbReference>
<feature type="transmembrane region" description="Helical" evidence="7">
    <location>
        <begin position="155"/>
        <end position="173"/>
    </location>
</feature>
<dbReference type="PROSITE" id="PS50850">
    <property type="entry name" value="MFS"/>
    <property type="match status" value="1"/>
</dbReference>
<evidence type="ECO:0000313" key="10">
    <source>
        <dbReference type="Proteomes" id="UP001266099"/>
    </source>
</evidence>
<evidence type="ECO:0000256" key="1">
    <source>
        <dbReference type="ARBA" id="ARBA00004651"/>
    </source>
</evidence>
<dbReference type="InterPro" id="IPR020846">
    <property type="entry name" value="MFS_dom"/>
</dbReference>
<evidence type="ECO:0000256" key="2">
    <source>
        <dbReference type="ARBA" id="ARBA00008335"/>
    </source>
</evidence>
<organism evidence="9 10">
    <name type="scientific">Arcanobacterium hippocoleae</name>
    <dbReference type="NCBI Taxonomy" id="149017"/>
    <lineage>
        <taxon>Bacteria</taxon>
        <taxon>Bacillati</taxon>
        <taxon>Actinomycetota</taxon>
        <taxon>Actinomycetes</taxon>
        <taxon>Actinomycetales</taxon>
        <taxon>Actinomycetaceae</taxon>
        <taxon>Arcanobacterium</taxon>
    </lineage>
</organism>
<feature type="transmembrane region" description="Helical" evidence="7">
    <location>
        <begin position="337"/>
        <end position="354"/>
    </location>
</feature>
<evidence type="ECO:0000256" key="6">
    <source>
        <dbReference type="ARBA" id="ARBA00023136"/>
    </source>
</evidence>
<protein>
    <submittedName>
        <fullName evidence="9">Fucose permease</fullName>
    </submittedName>
</protein>